<sequence>MNEYPSPPFMARYDGTCAADCGHRIHPGDIAQYVDGQLVHHGCIPDEKPEPEPRPVCPTCFMEIALNGACSC</sequence>
<name>A0AAU7VZP0_9MICO</name>
<dbReference type="EMBL" id="CP158357">
    <property type="protein sequence ID" value="XBX78677.1"/>
    <property type="molecule type" value="Genomic_DNA"/>
</dbReference>
<reference evidence="1" key="1">
    <citation type="submission" date="2024-06" db="EMBL/GenBank/DDBJ databases">
        <title>Draft genome sequence of Microbacterium sp. strain A8/3-1, isolated from Oxytropis tragacanthoides Fisch. ex DC. Root nodules in the Altai region of Russia.</title>
        <authorList>
            <person name="Sazanova A."/>
            <person name="Guro P."/>
            <person name="Kuznetsova I."/>
            <person name="Belimov A."/>
            <person name="Safronova V."/>
        </authorList>
    </citation>
    <scope>NUCLEOTIDE SEQUENCE</scope>
    <source>
        <strain evidence="1">A8/3-1</strain>
    </source>
</reference>
<accession>A0AAU7VZP0</accession>
<gene>
    <name evidence="1" type="ORF">ABS642_00890</name>
</gene>
<proteinExistence type="predicted"/>
<dbReference type="RefSeq" id="WP_350351903.1">
    <property type="nucleotide sequence ID" value="NZ_CP158357.1"/>
</dbReference>
<evidence type="ECO:0000313" key="1">
    <source>
        <dbReference type="EMBL" id="XBX78677.1"/>
    </source>
</evidence>
<organism evidence="1">
    <name type="scientific">Microbacterium sp. A8/3-1</name>
    <dbReference type="NCBI Taxonomy" id="3160749"/>
    <lineage>
        <taxon>Bacteria</taxon>
        <taxon>Bacillati</taxon>
        <taxon>Actinomycetota</taxon>
        <taxon>Actinomycetes</taxon>
        <taxon>Micrococcales</taxon>
        <taxon>Microbacteriaceae</taxon>
        <taxon>Microbacterium</taxon>
    </lineage>
</organism>
<dbReference type="AlphaFoldDB" id="A0AAU7VZP0"/>
<protein>
    <submittedName>
        <fullName evidence="1">Uncharacterized protein</fullName>
    </submittedName>
</protein>